<reference evidence="2 3" key="1">
    <citation type="submission" date="2019-07" db="EMBL/GenBank/DDBJ databases">
        <title>Draft genome assembly of a fouling barnacle, Amphibalanus amphitrite (Darwin, 1854): The first reference genome for Thecostraca.</title>
        <authorList>
            <person name="Kim W."/>
        </authorList>
    </citation>
    <scope>NUCLEOTIDE SEQUENCE [LARGE SCALE GENOMIC DNA]</scope>
    <source>
        <strain evidence="2">SNU_AA5</strain>
        <tissue evidence="2">Soma without cirri and trophi</tissue>
    </source>
</reference>
<organism evidence="2 3">
    <name type="scientific">Amphibalanus amphitrite</name>
    <name type="common">Striped barnacle</name>
    <name type="synonym">Balanus amphitrite</name>
    <dbReference type="NCBI Taxonomy" id="1232801"/>
    <lineage>
        <taxon>Eukaryota</taxon>
        <taxon>Metazoa</taxon>
        <taxon>Ecdysozoa</taxon>
        <taxon>Arthropoda</taxon>
        <taxon>Crustacea</taxon>
        <taxon>Multicrustacea</taxon>
        <taxon>Cirripedia</taxon>
        <taxon>Thoracica</taxon>
        <taxon>Thoracicalcarea</taxon>
        <taxon>Balanomorpha</taxon>
        <taxon>Balanoidea</taxon>
        <taxon>Balanidae</taxon>
        <taxon>Amphibalaninae</taxon>
        <taxon>Amphibalanus</taxon>
    </lineage>
</organism>
<gene>
    <name evidence="2" type="ORF">FJT64_011867</name>
</gene>
<proteinExistence type="predicted"/>
<evidence type="ECO:0000256" key="1">
    <source>
        <dbReference type="SAM" id="MobiDB-lite"/>
    </source>
</evidence>
<name>A0A6A4V5P4_AMPAM</name>
<evidence type="ECO:0000313" key="2">
    <source>
        <dbReference type="EMBL" id="KAF0289916.1"/>
    </source>
</evidence>
<dbReference type="OrthoDB" id="6078042at2759"/>
<dbReference type="AlphaFoldDB" id="A0A6A4V5P4"/>
<keyword evidence="3" id="KW-1185">Reference proteome</keyword>
<dbReference type="EMBL" id="VIIS01001993">
    <property type="protein sequence ID" value="KAF0289916.1"/>
    <property type="molecule type" value="Genomic_DNA"/>
</dbReference>
<comment type="caution">
    <text evidence="2">The sequence shown here is derived from an EMBL/GenBank/DDBJ whole genome shotgun (WGS) entry which is preliminary data.</text>
</comment>
<sequence>MSRCVGCHGGRGRSVDWARRADELVRQVSQLLPVDERTDTGVVQEQMQLEQVTDAGTGGSDSDAPAESPPPPEPPVSPPPWQPPEPPPAAEPPAPPSLSQRLKMAAVACLTCRIPVI</sequence>
<feature type="compositionally biased region" description="Pro residues" evidence="1">
    <location>
        <begin position="67"/>
        <end position="96"/>
    </location>
</feature>
<evidence type="ECO:0000313" key="3">
    <source>
        <dbReference type="Proteomes" id="UP000440578"/>
    </source>
</evidence>
<feature type="region of interest" description="Disordered" evidence="1">
    <location>
        <begin position="49"/>
        <end position="99"/>
    </location>
</feature>
<dbReference type="Proteomes" id="UP000440578">
    <property type="component" value="Unassembled WGS sequence"/>
</dbReference>
<accession>A0A6A4V5P4</accession>
<protein>
    <submittedName>
        <fullName evidence="2">Uncharacterized protein</fullName>
    </submittedName>
</protein>